<comment type="caution">
    <text evidence="1">The sequence shown here is derived from an EMBL/GenBank/DDBJ whole genome shotgun (WGS) entry which is preliminary data.</text>
</comment>
<accession>A0A2N7BI56</accession>
<name>A0A2N7BI56_9VIBR</name>
<sequence length="106" mass="11930">MNTTTVYHIDGSYHGSTIVTAETEGENARIKMFIKGTWRIENNILYEINEGYYLIPLNESGYAISSAIESELAKDSEISTSEIVKLDESSFTTQMEEGGEKSCYRK</sequence>
<evidence type="ECO:0000313" key="2">
    <source>
        <dbReference type="Proteomes" id="UP000235778"/>
    </source>
</evidence>
<proteinExistence type="predicted"/>
<gene>
    <name evidence="1" type="ORF">BCV30_20030</name>
</gene>
<reference evidence="2" key="1">
    <citation type="submission" date="2016-07" db="EMBL/GenBank/DDBJ databases">
        <title>Nontailed viruses are major unrecognized killers of bacteria in the ocean.</title>
        <authorList>
            <person name="Kauffman K."/>
            <person name="Hussain F."/>
            <person name="Yang J."/>
            <person name="Arevalo P."/>
            <person name="Brown J."/>
            <person name="Cutler M."/>
            <person name="Kelly L."/>
            <person name="Polz M.F."/>
        </authorList>
    </citation>
    <scope>NUCLEOTIDE SEQUENCE [LARGE SCALE GENOMIC DNA]</scope>
    <source>
        <strain evidence="2">10N.286.55.C1</strain>
    </source>
</reference>
<dbReference type="EMBL" id="MCSI01000190">
    <property type="protein sequence ID" value="PME55775.1"/>
    <property type="molecule type" value="Genomic_DNA"/>
</dbReference>
<protein>
    <submittedName>
        <fullName evidence="1">Uncharacterized protein</fullName>
    </submittedName>
</protein>
<dbReference type="AlphaFoldDB" id="A0A2N7BI56"/>
<dbReference type="Proteomes" id="UP000235778">
    <property type="component" value="Unassembled WGS sequence"/>
</dbReference>
<dbReference type="RefSeq" id="WP_102266758.1">
    <property type="nucleotide sequence ID" value="NZ_MCSH01000047.1"/>
</dbReference>
<organism evidence="1 2">
    <name type="scientific">Vibrio lentus</name>
    <dbReference type="NCBI Taxonomy" id="136468"/>
    <lineage>
        <taxon>Bacteria</taxon>
        <taxon>Pseudomonadati</taxon>
        <taxon>Pseudomonadota</taxon>
        <taxon>Gammaproteobacteria</taxon>
        <taxon>Vibrionales</taxon>
        <taxon>Vibrionaceae</taxon>
        <taxon>Vibrio</taxon>
    </lineage>
</organism>
<evidence type="ECO:0000313" key="1">
    <source>
        <dbReference type="EMBL" id="PME55775.1"/>
    </source>
</evidence>